<evidence type="ECO:0000313" key="2">
    <source>
        <dbReference type="EMBL" id="TCT07577.1"/>
    </source>
</evidence>
<sequence length="272" mass="29634">MAQRKFSVASVFAVLAGLLCAAPAAAQKVDNYVDVQLVLAVDISYSMDPEEQALQRDGYADALVSREFLDALRLGPRGRIALSYVEWAGEQEQRLVIGWQIVDGPDSAKAFSDAVRATPLRRAYRTSISGALKFSADLFKTSGYRGLRNVIDVSGDGVNNQGPPVTRVRDDLVTRGITINGLPLLLKRSTNAAMDVPELDLYYEDCVIGGPGAFVIPVRAPSEFARAIKTKLVLEVAGVRPQPAPSRIIPAAEPPRVSCLIGERMWQEHWNN</sequence>
<dbReference type="RefSeq" id="WP_132028452.1">
    <property type="nucleotide sequence ID" value="NZ_SMAI01000001.1"/>
</dbReference>
<evidence type="ECO:0000313" key="3">
    <source>
        <dbReference type="Proteomes" id="UP000294664"/>
    </source>
</evidence>
<dbReference type="CDD" id="cd00198">
    <property type="entry name" value="vWFA"/>
    <property type="match status" value="1"/>
</dbReference>
<protein>
    <submittedName>
        <fullName evidence="2">Uncharacterized protein DUF1194</fullName>
    </submittedName>
</protein>
<gene>
    <name evidence="2" type="ORF">EDC64_10196</name>
</gene>
<dbReference type="OrthoDB" id="9792179at2"/>
<dbReference type="Proteomes" id="UP000294664">
    <property type="component" value="Unassembled WGS sequence"/>
</dbReference>
<reference evidence="2 3" key="1">
    <citation type="submission" date="2019-03" db="EMBL/GenBank/DDBJ databases">
        <title>Genomic Encyclopedia of Type Strains, Phase IV (KMG-IV): sequencing the most valuable type-strain genomes for metagenomic binning, comparative biology and taxonomic classification.</title>
        <authorList>
            <person name="Goeker M."/>
        </authorList>
    </citation>
    <scope>NUCLEOTIDE SEQUENCE [LARGE SCALE GENOMIC DNA]</scope>
    <source>
        <strain evidence="2 3">DSM 9035</strain>
    </source>
</reference>
<dbReference type="Gene3D" id="3.40.50.410">
    <property type="entry name" value="von Willebrand factor, type A domain"/>
    <property type="match status" value="1"/>
</dbReference>
<organism evidence="2 3">
    <name type="scientific">Aquabacter spiritensis</name>
    <dbReference type="NCBI Taxonomy" id="933073"/>
    <lineage>
        <taxon>Bacteria</taxon>
        <taxon>Pseudomonadati</taxon>
        <taxon>Pseudomonadota</taxon>
        <taxon>Alphaproteobacteria</taxon>
        <taxon>Hyphomicrobiales</taxon>
        <taxon>Xanthobacteraceae</taxon>
        <taxon>Aquabacter</taxon>
    </lineage>
</organism>
<feature type="chain" id="PRO_5020491591" evidence="1">
    <location>
        <begin position="27"/>
        <end position="272"/>
    </location>
</feature>
<proteinExistence type="predicted"/>
<accession>A0A4R3M7I9</accession>
<keyword evidence="1" id="KW-0732">Signal</keyword>
<feature type="signal peptide" evidence="1">
    <location>
        <begin position="1"/>
        <end position="26"/>
    </location>
</feature>
<dbReference type="InterPro" id="IPR010607">
    <property type="entry name" value="DUF1194"/>
</dbReference>
<comment type="caution">
    <text evidence="2">The sequence shown here is derived from an EMBL/GenBank/DDBJ whole genome shotgun (WGS) entry which is preliminary data.</text>
</comment>
<dbReference type="Pfam" id="PF06707">
    <property type="entry name" value="DUF1194"/>
    <property type="match status" value="1"/>
</dbReference>
<dbReference type="AlphaFoldDB" id="A0A4R3M7I9"/>
<evidence type="ECO:0000256" key="1">
    <source>
        <dbReference type="SAM" id="SignalP"/>
    </source>
</evidence>
<keyword evidence="3" id="KW-1185">Reference proteome</keyword>
<dbReference type="InterPro" id="IPR036465">
    <property type="entry name" value="vWFA_dom_sf"/>
</dbReference>
<dbReference type="SUPFAM" id="SSF53300">
    <property type="entry name" value="vWA-like"/>
    <property type="match status" value="1"/>
</dbReference>
<name>A0A4R3M7I9_9HYPH</name>
<dbReference type="EMBL" id="SMAI01000001">
    <property type="protein sequence ID" value="TCT07577.1"/>
    <property type="molecule type" value="Genomic_DNA"/>
</dbReference>